<dbReference type="AlphaFoldDB" id="A0A165MQT1"/>
<evidence type="ECO:0000256" key="4">
    <source>
        <dbReference type="ARBA" id="ARBA00023033"/>
    </source>
</evidence>
<dbReference type="GO" id="GO:0071949">
    <property type="term" value="F:FAD binding"/>
    <property type="evidence" value="ECO:0007669"/>
    <property type="project" value="InterPro"/>
</dbReference>
<dbReference type="GO" id="GO:0004497">
    <property type="term" value="F:monooxygenase activity"/>
    <property type="evidence" value="ECO:0007669"/>
    <property type="project" value="UniProtKB-KW"/>
</dbReference>
<keyword evidence="2" id="KW-0274">FAD</keyword>
<keyword evidence="1" id="KW-0285">Flavoprotein</keyword>
<dbReference type="STRING" id="1314781.A0A165MQT1"/>
<evidence type="ECO:0000256" key="3">
    <source>
        <dbReference type="ARBA" id="ARBA00023002"/>
    </source>
</evidence>
<sequence length="345" mass="37119">RIAIIGGGPAGLVLRNVLARHNVAATVYERDAEFSSRAHLGGTLDMHEETGQAALKGAGVFDAFLKHSRPEGEELIMVEKDGSVKYHHTPPPDAPPARPEIDRTTLRKILLDAAPADSVKWGHAFVSATPVPDSAEWEVAFANGHKTIVDLVVGADGTWSRVRPLVSETPLRYTGITAAEISFGPEVGAAHPELMARIGNGSVWAFDEGTSHGLGIQRNGDGRVRTYVFVGTEENVLPSDPSEAIAFMVKRYADWAPWLRQIIELADPQAIYNRPLYVLPVGHSWPHRKGITLIGDAANLMGPFAGKGGNIAMYAAWQLGLALAEARNGTAEDMDAAVAKFEQDV</sequence>
<dbReference type="InterPro" id="IPR002938">
    <property type="entry name" value="FAD-bd"/>
</dbReference>
<keyword evidence="4" id="KW-0503">Monooxygenase</keyword>
<accession>A0A165MQT1</accession>
<evidence type="ECO:0000313" key="6">
    <source>
        <dbReference type="EMBL" id="KZV99622.1"/>
    </source>
</evidence>
<feature type="non-terminal residue" evidence="6">
    <location>
        <position position="1"/>
    </location>
</feature>
<dbReference type="Pfam" id="PF01494">
    <property type="entry name" value="FAD_binding_3"/>
    <property type="match status" value="2"/>
</dbReference>
<organism evidence="6 7">
    <name type="scientific">Exidia glandulosa HHB12029</name>
    <dbReference type="NCBI Taxonomy" id="1314781"/>
    <lineage>
        <taxon>Eukaryota</taxon>
        <taxon>Fungi</taxon>
        <taxon>Dikarya</taxon>
        <taxon>Basidiomycota</taxon>
        <taxon>Agaricomycotina</taxon>
        <taxon>Agaricomycetes</taxon>
        <taxon>Auriculariales</taxon>
        <taxon>Exidiaceae</taxon>
        <taxon>Exidia</taxon>
    </lineage>
</organism>
<reference evidence="6 7" key="1">
    <citation type="journal article" date="2016" name="Mol. Biol. Evol.">
        <title>Comparative Genomics of Early-Diverging Mushroom-Forming Fungi Provides Insights into the Origins of Lignocellulose Decay Capabilities.</title>
        <authorList>
            <person name="Nagy L.G."/>
            <person name="Riley R."/>
            <person name="Tritt A."/>
            <person name="Adam C."/>
            <person name="Daum C."/>
            <person name="Floudas D."/>
            <person name="Sun H."/>
            <person name="Yadav J.S."/>
            <person name="Pangilinan J."/>
            <person name="Larsson K.H."/>
            <person name="Matsuura K."/>
            <person name="Barry K."/>
            <person name="Labutti K."/>
            <person name="Kuo R."/>
            <person name="Ohm R.A."/>
            <person name="Bhattacharya S.S."/>
            <person name="Shirouzu T."/>
            <person name="Yoshinaga Y."/>
            <person name="Martin F.M."/>
            <person name="Grigoriev I.V."/>
            <person name="Hibbett D.S."/>
        </authorList>
    </citation>
    <scope>NUCLEOTIDE SEQUENCE [LARGE SCALE GENOMIC DNA]</scope>
    <source>
        <strain evidence="6 7">HHB12029</strain>
    </source>
</reference>
<evidence type="ECO:0000256" key="2">
    <source>
        <dbReference type="ARBA" id="ARBA00022827"/>
    </source>
</evidence>
<dbReference type="SUPFAM" id="SSF51905">
    <property type="entry name" value="FAD/NAD(P)-binding domain"/>
    <property type="match status" value="1"/>
</dbReference>
<evidence type="ECO:0000259" key="5">
    <source>
        <dbReference type="Pfam" id="PF01494"/>
    </source>
</evidence>
<dbReference type="PANTHER" id="PTHR46972:SF1">
    <property type="entry name" value="FAD DEPENDENT OXIDOREDUCTASE DOMAIN-CONTAINING PROTEIN"/>
    <property type="match status" value="1"/>
</dbReference>
<dbReference type="PRINTS" id="PR00420">
    <property type="entry name" value="RNGMNOXGNASE"/>
</dbReference>
<dbReference type="Proteomes" id="UP000077266">
    <property type="component" value="Unassembled WGS sequence"/>
</dbReference>
<evidence type="ECO:0000256" key="1">
    <source>
        <dbReference type="ARBA" id="ARBA00022630"/>
    </source>
</evidence>
<keyword evidence="3" id="KW-0560">Oxidoreductase</keyword>
<feature type="domain" description="FAD-binding" evidence="5">
    <location>
        <begin position="2"/>
        <end position="169"/>
    </location>
</feature>
<gene>
    <name evidence="6" type="ORF">EXIGLDRAFT_583974</name>
</gene>
<dbReference type="InParanoid" id="A0A165MQT1"/>
<name>A0A165MQT1_EXIGL</name>
<dbReference type="EMBL" id="KV425908">
    <property type="protein sequence ID" value="KZV99622.1"/>
    <property type="molecule type" value="Genomic_DNA"/>
</dbReference>
<protein>
    <submittedName>
        <fullName evidence="6">FAD/NAD(P)-binding domain-containing protein</fullName>
    </submittedName>
</protein>
<dbReference type="OrthoDB" id="655030at2759"/>
<dbReference type="PANTHER" id="PTHR46972">
    <property type="entry name" value="MONOOXYGENASE ASQM-RELATED"/>
    <property type="match status" value="1"/>
</dbReference>
<evidence type="ECO:0000313" key="7">
    <source>
        <dbReference type="Proteomes" id="UP000077266"/>
    </source>
</evidence>
<feature type="domain" description="FAD-binding" evidence="5">
    <location>
        <begin position="290"/>
        <end position="333"/>
    </location>
</feature>
<keyword evidence="7" id="KW-1185">Reference proteome</keyword>
<proteinExistence type="predicted"/>
<dbReference type="InterPro" id="IPR036188">
    <property type="entry name" value="FAD/NAD-bd_sf"/>
</dbReference>
<dbReference type="Gene3D" id="3.50.50.60">
    <property type="entry name" value="FAD/NAD(P)-binding domain"/>
    <property type="match status" value="1"/>
</dbReference>
<feature type="non-terminal residue" evidence="6">
    <location>
        <position position="345"/>
    </location>
</feature>